<comment type="caution">
    <text evidence="10">The sequence shown here is derived from an EMBL/GenBank/DDBJ whole genome shotgun (WGS) entry which is preliminary data.</text>
</comment>
<sequence length="159" mass="16547">MVNPTHGERPLRRLPRGALPGWRALLVAAGKRHLIVIDGLPACAALLVASRIAPAVMDYVVFSRSHPHPGLTAALDLFEATALLELGMSSTDGTGAVLAWPLIHSAAALLTEVAEGEMPGSTYPADLNPMGADIEDAHVLGAYDDDVSTSPGSSLYSEA</sequence>
<dbReference type="SUPFAM" id="SSF52733">
    <property type="entry name" value="Nicotinate mononucleotide:5,6-dimethylbenzimidazole phosphoribosyltransferase (CobT)"/>
    <property type="match status" value="1"/>
</dbReference>
<dbReference type="Pfam" id="PF02277">
    <property type="entry name" value="DBI_PRT"/>
    <property type="match status" value="1"/>
</dbReference>
<evidence type="ECO:0000256" key="2">
    <source>
        <dbReference type="ARBA" id="ARBA00007110"/>
    </source>
</evidence>
<dbReference type="InterPro" id="IPR023195">
    <property type="entry name" value="Nict_dMeBzImd_PRibTrfase_N"/>
</dbReference>
<evidence type="ECO:0000256" key="6">
    <source>
        <dbReference type="ARBA" id="ARBA00022676"/>
    </source>
</evidence>
<dbReference type="InterPro" id="IPR036087">
    <property type="entry name" value="Nict_dMeBzImd_PRibTrfase_sf"/>
</dbReference>
<evidence type="ECO:0000256" key="4">
    <source>
        <dbReference type="ARBA" id="ARBA00015486"/>
    </source>
</evidence>
<dbReference type="PANTHER" id="PTHR43463">
    <property type="entry name" value="NICOTINATE-NUCLEOTIDE--DIMETHYLBENZIMIDAZOLE PHOSPHORIBOSYLTRANSFERASE"/>
    <property type="match status" value="1"/>
</dbReference>
<protein>
    <recommendedName>
        <fullName evidence="4">Nicotinate-nucleotide--dimethylbenzimidazole phosphoribosyltransferase</fullName>
        <ecNumber evidence="3">2.4.2.21</ecNumber>
    </recommendedName>
    <alternativeName>
        <fullName evidence="8">N(1)-alpha-phosphoribosyltransferase</fullName>
    </alternativeName>
</protein>
<dbReference type="Gene3D" id="3.40.50.10210">
    <property type="match status" value="1"/>
</dbReference>
<reference evidence="10" key="1">
    <citation type="submission" date="2016-10" db="EMBL/GenBank/DDBJ databases">
        <title>Sequence of Gallionella enrichment culture.</title>
        <authorList>
            <person name="Poehlein A."/>
            <person name="Muehling M."/>
            <person name="Daniel R."/>
        </authorList>
    </citation>
    <scope>NUCLEOTIDE SEQUENCE</scope>
</reference>
<comment type="pathway">
    <text evidence="1">Nucleoside biosynthesis; alpha-ribazole biosynthesis; alpha-ribazole from 5,6-dimethylbenzimidazole: step 1/2.</text>
</comment>
<evidence type="ECO:0000256" key="3">
    <source>
        <dbReference type="ARBA" id="ARBA00011991"/>
    </source>
</evidence>
<evidence type="ECO:0000256" key="5">
    <source>
        <dbReference type="ARBA" id="ARBA00022573"/>
    </source>
</evidence>
<dbReference type="Gene3D" id="1.10.1610.10">
    <property type="match status" value="1"/>
</dbReference>
<dbReference type="GO" id="GO:0009236">
    <property type="term" value="P:cobalamin biosynthetic process"/>
    <property type="evidence" value="ECO:0007669"/>
    <property type="project" value="UniProtKB-KW"/>
</dbReference>
<name>A0A1J5QSS5_9ZZZZ</name>
<evidence type="ECO:0000256" key="9">
    <source>
        <dbReference type="ARBA" id="ARBA00047340"/>
    </source>
</evidence>
<keyword evidence="5" id="KW-0169">Cobalamin biosynthesis</keyword>
<keyword evidence="6 10" id="KW-0328">Glycosyltransferase</keyword>
<dbReference type="EC" id="2.4.2.21" evidence="3"/>
<dbReference type="UniPathway" id="UPA00061">
    <property type="reaction ID" value="UER00516"/>
</dbReference>
<evidence type="ECO:0000313" key="10">
    <source>
        <dbReference type="EMBL" id="OIQ78949.1"/>
    </source>
</evidence>
<dbReference type="GO" id="GO:0008939">
    <property type="term" value="F:nicotinate-nucleotide-dimethylbenzimidazole phosphoribosyltransferase activity"/>
    <property type="evidence" value="ECO:0007669"/>
    <property type="project" value="UniProtKB-EC"/>
</dbReference>
<comment type="similarity">
    <text evidence="2">Belongs to the CobT family.</text>
</comment>
<dbReference type="EMBL" id="MLJW01001304">
    <property type="protein sequence ID" value="OIQ78949.1"/>
    <property type="molecule type" value="Genomic_DNA"/>
</dbReference>
<proteinExistence type="inferred from homology"/>
<evidence type="ECO:0000256" key="7">
    <source>
        <dbReference type="ARBA" id="ARBA00022679"/>
    </source>
</evidence>
<dbReference type="PANTHER" id="PTHR43463:SF1">
    <property type="entry name" value="NICOTINATE-NUCLEOTIDE--DIMETHYLBENZIMIDAZOLE PHOSPHORIBOSYLTRANSFERASE"/>
    <property type="match status" value="1"/>
</dbReference>
<organism evidence="10">
    <name type="scientific">mine drainage metagenome</name>
    <dbReference type="NCBI Taxonomy" id="410659"/>
    <lineage>
        <taxon>unclassified sequences</taxon>
        <taxon>metagenomes</taxon>
        <taxon>ecological metagenomes</taxon>
    </lineage>
</organism>
<evidence type="ECO:0000256" key="1">
    <source>
        <dbReference type="ARBA" id="ARBA00005049"/>
    </source>
</evidence>
<gene>
    <name evidence="10" type="primary">cobT_12</name>
    <name evidence="10" type="ORF">GALL_393410</name>
</gene>
<dbReference type="InterPro" id="IPR003200">
    <property type="entry name" value="Nict_dMeBzImd_PRibTrfase"/>
</dbReference>
<keyword evidence="7 10" id="KW-0808">Transferase</keyword>
<accession>A0A1J5QSS5</accession>
<evidence type="ECO:0000256" key="8">
    <source>
        <dbReference type="ARBA" id="ARBA00030686"/>
    </source>
</evidence>
<dbReference type="AlphaFoldDB" id="A0A1J5QSS5"/>
<comment type="catalytic activity">
    <reaction evidence="9">
        <text>5,6-dimethylbenzimidazole + nicotinate beta-D-ribonucleotide = alpha-ribazole 5'-phosphate + nicotinate + H(+)</text>
        <dbReference type="Rhea" id="RHEA:11196"/>
        <dbReference type="ChEBI" id="CHEBI:15378"/>
        <dbReference type="ChEBI" id="CHEBI:15890"/>
        <dbReference type="ChEBI" id="CHEBI:32544"/>
        <dbReference type="ChEBI" id="CHEBI:57502"/>
        <dbReference type="ChEBI" id="CHEBI:57918"/>
        <dbReference type="EC" id="2.4.2.21"/>
    </reaction>
</comment>